<dbReference type="InterPro" id="IPR053211">
    <property type="entry name" value="DNA_repair-toleration"/>
</dbReference>
<keyword evidence="10" id="KW-1185">Reference proteome</keyword>
<evidence type="ECO:0000313" key="9">
    <source>
        <dbReference type="EMBL" id="KAL2525231.1"/>
    </source>
</evidence>
<keyword evidence="2" id="KW-0597">Phosphoprotein</keyword>
<protein>
    <submittedName>
        <fullName evidence="9">LRR receptor-like serine/threonine-protein kinase GSO1</fullName>
    </submittedName>
</protein>
<accession>A0ABD1UJV1</accession>
<dbReference type="SMART" id="SM00369">
    <property type="entry name" value="LRR_TYP"/>
    <property type="match status" value="4"/>
</dbReference>
<dbReference type="InterPro" id="IPR003591">
    <property type="entry name" value="Leu-rich_rpt_typical-subtyp"/>
</dbReference>
<dbReference type="InterPro" id="IPR032675">
    <property type="entry name" value="LRR_dom_sf"/>
</dbReference>
<keyword evidence="7" id="KW-1015">Disulfide bond</keyword>
<name>A0ABD1UJV1_9LAMI</name>
<gene>
    <name evidence="9" type="ORF">Adt_10285</name>
</gene>
<dbReference type="EMBL" id="JBFOLK010000003">
    <property type="protein sequence ID" value="KAL2525231.1"/>
    <property type="molecule type" value="Genomic_DNA"/>
</dbReference>
<dbReference type="GO" id="GO:0010074">
    <property type="term" value="P:maintenance of meristem identity"/>
    <property type="evidence" value="ECO:0007669"/>
    <property type="project" value="UniProtKB-ARBA"/>
</dbReference>
<organism evidence="9 10">
    <name type="scientific">Abeliophyllum distichum</name>
    <dbReference type="NCBI Taxonomy" id="126358"/>
    <lineage>
        <taxon>Eukaryota</taxon>
        <taxon>Viridiplantae</taxon>
        <taxon>Streptophyta</taxon>
        <taxon>Embryophyta</taxon>
        <taxon>Tracheophyta</taxon>
        <taxon>Spermatophyta</taxon>
        <taxon>Magnoliopsida</taxon>
        <taxon>eudicotyledons</taxon>
        <taxon>Gunneridae</taxon>
        <taxon>Pentapetalae</taxon>
        <taxon>asterids</taxon>
        <taxon>lamiids</taxon>
        <taxon>Lamiales</taxon>
        <taxon>Oleaceae</taxon>
        <taxon>Forsythieae</taxon>
        <taxon>Abeliophyllum</taxon>
    </lineage>
</organism>
<keyword evidence="5" id="KW-0677">Repeat</keyword>
<keyword evidence="6" id="KW-0832">Ubl conjugation</keyword>
<proteinExistence type="predicted"/>
<evidence type="ECO:0000259" key="8">
    <source>
        <dbReference type="Pfam" id="PF23598"/>
    </source>
</evidence>
<dbReference type="InterPro" id="IPR055414">
    <property type="entry name" value="LRR_R13L4/SHOC2-like"/>
</dbReference>
<dbReference type="SUPFAM" id="SSF52058">
    <property type="entry name" value="L domain-like"/>
    <property type="match status" value="1"/>
</dbReference>
<dbReference type="InterPro" id="IPR001611">
    <property type="entry name" value="Leu-rich_rpt"/>
</dbReference>
<dbReference type="GO" id="GO:0051707">
    <property type="term" value="P:response to other organism"/>
    <property type="evidence" value="ECO:0007669"/>
    <property type="project" value="UniProtKB-ARBA"/>
</dbReference>
<keyword evidence="4" id="KW-0732">Signal</keyword>
<dbReference type="AlphaFoldDB" id="A0ABD1UJV1"/>
<dbReference type="GO" id="GO:0010082">
    <property type="term" value="P:regulation of root meristem growth"/>
    <property type="evidence" value="ECO:0007669"/>
    <property type="project" value="UniProtKB-ARBA"/>
</dbReference>
<dbReference type="Pfam" id="PF23598">
    <property type="entry name" value="LRR_14"/>
    <property type="match status" value="1"/>
</dbReference>
<dbReference type="FunFam" id="3.80.10.10:FF:000775">
    <property type="entry name" value="Predicted protein"/>
    <property type="match status" value="1"/>
</dbReference>
<evidence type="ECO:0000256" key="6">
    <source>
        <dbReference type="ARBA" id="ARBA00022843"/>
    </source>
</evidence>
<evidence type="ECO:0000256" key="1">
    <source>
        <dbReference type="ARBA" id="ARBA00004479"/>
    </source>
</evidence>
<sequence>MIISHNNFRGFIPDEMGKLSQLREIEMQYNELNGAIPTSLGFLENLHKLNLSHNKLVGEIPYRILNLSSSVEISFGNNSLSGSLPMDICYNLPKLEMLRISENQISGNIPPSLGRCTNLKLLSLSYNNFAGSIPMEIGNLSKLQILYLGTNNLTGNIPNEIGNLSSLQHLYLSRNGFTGNIPNEIGNLSALQHLYLGRNGFSDDGILSRNFYWLPLPGGDYKLLEQYREKKIPLTITSLTFIKGSSYEIRMHIQNTSKAPDSRSLLPSNNFIQESRNQDFDMSSLEAHAPEKVYRVIKTRS</sequence>
<dbReference type="GO" id="GO:0016020">
    <property type="term" value="C:membrane"/>
    <property type="evidence" value="ECO:0007669"/>
    <property type="project" value="UniProtKB-SubCell"/>
</dbReference>
<dbReference type="PANTHER" id="PTHR48060:SF21">
    <property type="entry name" value="L DOMAIN-LIKE PROTEIN"/>
    <property type="match status" value="1"/>
</dbReference>
<dbReference type="PANTHER" id="PTHR48060">
    <property type="entry name" value="DNA DAMAGE-REPAIR/TOLERATION PROTEIN DRT100"/>
    <property type="match status" value="1"/>
</dbReference>
<evidence type="ECO:0000256" key="7">
    <source>
        <dbReference type="ARBA" id="ARBA00023157"/>
    </source>
</evidence>
<comment type="subcellular location">
    <subcellularLocation>
        <location evidence="1">Membrane</location>
        <topology evidence="1">Single-pass type I membrane protein</topology>
    </subcellularLocation>
</comment>
<feature type="domain" description="Disease resistance R13L4/SHOC-2-like LRR" evidence="8">
    <location>
        <begin position="113"/>
        <end position="196"/>
    </location>
</feature>
<evidence type="ECO:0000256" key="4">
    <source>
        <dbReference type="ARBA" id="ARBA00022729"/>
    </source>
</evidence>
<comment type="caution">
    <text evidence="9">The sequence shown here is derived from an EMBL/GenBank/DDBJ whole genome shotgun (WGS) entry which is preliminary data.</text>
</comment>
<evidence type="ECO:0000313" key="10">
    <source>
        <dbReference type="Proteomes" id="UP001604336"/>
    </source>
</evidence>
<dbReference type="SUPFAM" id="SSF49303">
    <property type="entry name" value="beta-Galactosidase/glucuronidase domain"/>
    <property type="match status" value="1"/>
</dbReference>
<dbReference type="Gene3D" id="3.80.10.10">
    <property type="entry name" value="Ribonuclease Inhibitor"/>
    <property type="match status" value="2"/>
</dbReference>
<dbReference type="Proteomes" id="UP001604336">
    <property type="component" value="Unassembled WGS sequence"/>
</dbReference>
<dbReference type="FunFam" id="3.80.10.10:FF:000383">
    <property type="entry name" value="Leucine-rich repeat receptor protein kinase EMS1"/>
    <property type="match status" value="1"/>
</dbReference>
<evidence type="ECO:0000256" key="2">
    <source>
        <dbReference type="ARBA" id="ARBA00022553"/>
    </source>
</evidence>
<evidence type="ECO:0000256" key="3">
    <source>
        <dbReference type="ARBA" id="ARBA00022614"/>
    </source>
</evidence>
<keyword evidence="3" id="KW-0433">Leucine-rich repeat</keyword>
<reference evidence="10" key="1">
    <citation type="submission" date="2024-07" db="EMBL/GenBank/DDBJ databases">
        <title>Two chromosome-level genome assemblies of Korean endemic species Abeliophyllum distichum and Forsythia ovata (Oleaceae).</title>
        <authorList>
            <person name="Jang H."/>
        </authorList>
    </citation>
    <scope>NUCLEOTIDE SEQUENCE [LARGE SCALE GENOMIC DNA]</scope>
</reference>
<dbReference type="Pfam" id="PF00560">
    <property type="entry name" value="LRR_1"/>
    <property type="match status" value="1"/>
</dbReference>
<dbReference type="InterPro" id="IPR036156">
    <property type="entry name" value="Beta-gal/glucu_dom_sf"/>
</dbReference>
<evidence type="ECO:0000256" key="5">
    <source>
        <dbReference type="ARBA" id="ARBA00022737"/>
    </source>
</evidence>
<dbReference type="GO" id="GO:0006952">
    <property type="term" value="P:defense response"/>
    <property type="evidence" value="ECO:0007669"/>
    <property type="project" value="UniProtKB-ARBA"/>
</dbReference>